<dbReference type="PANTHER" id="PTHR42734:SF9">
    <property type="entry name" value="ZINC IMPORT ATP-BINDING PROTEIN ZNUC"/>
    <property type="match status" value="1"/>
</dbReference>
<keyword evidence="2" id="KW-1003">Cell membrane</keyword>
<dbReference type="InterPro" id="IPR003439">
    <property type="entry name" value="ABC_transporter-like_ATP-bd"/>
</dbReference>
<keyword evidence="6" id="KW-0864">Zinc transport</keyword>
<dbReference type="Gene3D" id="3.40.50.300">
    <property type="entry name" value="P-loop containing nucleotide triphosphate hydrolases"/>
    <property type="match status" value="1"/>
</dbReference>
<keyword evidence="9" id="KW-0472">Membrane</keyword>
<accession>A0A9X3Z7L9</accession>
<evidence type="ECO:0000259" key="10">
    <source>
        <dbReference type="PROSITE" id="PS50893"/>
    </source>
</evidence>
<organism evidence="11 12">
    <name type="scientific">Govanella unica</name>
    <dbReference type="NCBI Taxonomy" id="2975056"/>
    <lineage>
        <taxon>Bacteria</taxon>
        <taxon>Pseudomonadati</taxon>
        <taxon>Pseudomonadota</taxon>
        <taxon>Alphaproteobacteria</taxon>
        <taxon>Emcibacterales</taxon>
        <taxon>Govanellaceae</taxon>
        <taxon>Govanella</taxon>
    </lineage>
</organism>
<evidence type="ECO:0000256" key="6">
    <source>
        <dbReference type="ARBA" id="ARBA00022906"/>
    </source>
</evidence>
<dbReference type="SMART" id="SM00382">
    <property type="entry name" value="AAA"/>
    <property type="match status" value="1"/>
</dbReference>
<dbReference type="GO" id="GO:0016887">
    <property type="term" value="F:ATP hydrolysis activity"/>
    <property type="evidence" value="ECO:0007669"/>
    <property type="project" value="InterPro"/>
</dbReference>
<dbReference type="RefSeq" id="WP_274943999.1">
    <property type="nucleotide sequence ID" value="NZ_JANWOI010000003.1"/>
</dbReference>
<reference evidence="11" key="1">
    <citation type="submission" date="2022-08" db="EMBL/GenBank/DDBJ databases">
        <authorList>
            <person name="Vandamme P."/>
            <person name="Hettiarachchi A."/>
            <person name="Peeters C."/>
            <person name="Cnockaert M."/>
            <person name="Carlier A."/>
        </authorList>
    </citation>
    <scope>NUCLEOTIDE SEQUENCE</scope>
    <source>
        <strain evidence="11">LMG 31809</strain>
    </source>
</reference>
<comment type="caution">
    <text evidence="11">The sequence shown here is derived from an EMBL/GenBank/DDBJ whole genome shotgun (WGS) entry which is preliminary data.</text>
</comment>
<keyword evidence="12" id="KW-1185">Reference proteome</keyword>
<dbReference type="AlphaFoldDB" id="A0A9X3Z7L9"/>
<sequence length="256" mass="27903">MTASSAPESVPLLDLKGVRKSFLGRTVLEHVDLRVMPGQIITLIGPNGGGKSTLVRIALGLMKPDHGTVHQAPDLTIGYMPQKLVIDPLMPLPAERFLRLRPGVRKEEARDALATVGIEKIAETPVQALSGGEFQRLLLARALLRNPRLLVLDEPVQGVDLSGQVALYRLIGNLRNRLGCGVLMISHDLHLVMSATDEVVCLNGHVCCSGTPHTVKQDPAYLRLFGSEADALALYTHDHTHDHHHDHDHKAHAHDA</sequence>
<evidence type="ECO:0000256" key="8">
    <source>
        <dbReference type="ARBA" id="ARBA00023065"/>
    </source>
</evidence>
<dbReference type="EMBL" id="JANWOI010000003">
    <property type="protein sequence ID" value="MDA5194296.1"/>
    <property type="molecule type" value="Genomic_DNA"/>
</dbReference>
<dbReference type="PROSITE" id="PS00211">
    <property type="entry name" value="ABC_TRANSPORTER_1"/>
    <property type="match status" value="1"/>
</dbReference>
<dbReference type="PROSITE" id="PS50893">
    <property type="entry name" value="ABC_TRANSPORTER_2"/>
    <property type="match status" value="1"/>
</dbReference>
<dbReference type="Pfam" id="PF00005">
    <property type="entry name" value="ABC_tran"/>
    <property type="match status" value="1"/>
</dbReference>
<evidence type="ECO:0000256" key="1">
    <source>
        <dbReference type="ARBA" id="ARBA00022448"/>
    </source>
</evidence>
<proteinExistence type="predicted"/>
<evidence type="ECO:0000256" key="7">
    <source>
        <dbReference type="ARBA" id="ARBA00022967"/>
    </source>
</evidence>
<dbReference type="Proteomes" id="UP001141619">
    <property type="component" value="Unassembled WGS sequence"/>
</dbReference>
<dbReference type="GO" id="GO:0006829">
    <property type="term" value="P:zinc ion transport"/>
    <property type="evidence" value="ECO:0007669"/>
    <property type="project" value="UniProtKB-KW"/>
</dbReference>
<keyword evidence="4" id="KW-0862">Zinc</keyword>
<dbReference type="InterPro" id="IPR027417">
    <property type="entry name" value="P-loop_NTPase"/>
</dbReference>
<keyword evidence="5 11" id="KW-0067">ATP-binding</keyword>
<name>A0A9X3Z7L9_9PROT</name>
<evidence type="ECO:0000256" key="3">
    <source>
        <dbReference type="ARBA" id="ARBA00022741"/>
    </source>
</evidence>
<gene>
    <name evidence="11" type="primary">znuC</name>
    <name evidence="11" type="ORF">NYP16_10070</name>
</gene>
<dbReference type="SUPFAM" id="SSF52540">
    <property type="entry name" value="P-loop containing nucleoside triphosphate hydrolases"/>
    <property type="match status" value="1"/>
</dbReference>
<evidence type="ECO:0000313" key="12">
    <source>
        <dbReference type="Proteomes" id="UP001141619"/>
    </source>
</evidence>
<keyword evidence="7" id="KW-1278">Translocase</keyword>
<dbReference type="FunFam" id="3.40.50.300:FF:000392">
    <property type="entry name" value="Zinc import ATP-binding protein ZnuC"/>
    <property type="match status" value="1"/>
</dbReference>
<dbReference type="NCBIfam" id="NF007090">
    <property type="entry name" value="PRK09544.1"/>
    <property type="match status" value="1"/>
</dbReference>
<dbReference type="PANTHER" id="PTHR42734">
    <property type="entry name" value="METAL TRANSPORT SYSTEM ATP-BINDING PROTEIN TM_0124-RELATED"/>
    <property type="match status" value="1"/>
</dbReference>
<reference evidence="11" key="2">
    <citation type="journal article" date="2023" name="Syst. Appl. Microbiol.">
        <title>Govania unica gen. nov., sp. nov., a rare biosphere bacterium that represents a novel family in the class Alphaproteobacteria.</title>
        <authorList>
            <person name="Vandamme P."/>
            <person name="Peeters C."/>
            <person name="Hettiarachchi A."/>
            <person name="Cnockaert M."/>
            <person name="Carlier A."/>
        </authorList>
    </citation>
    <scope>NUCLEOTIDE SEQUENCE</scope>
    <source>
        <strain evidence="11">LMG 31809</strain>
    </source>
</reference>
<protein>
    <submittedName>
        <fullName evidence="11">Zinc ABC transporter ATP-binding protein ZnuC</fullName>
    </submittedName>
</protein>
<evidence type="ECO:0000256" key="2">
    <source>
        <dbReference type="ARBA" id="ARBA00022475"/>
    </source>
</evidence>
<evidence type="ECO:0000256" key="5">
    <source>
        <dbReference type="ARBA" id="ARBA00022840"/>
    </source>
</evidence>
<evidence type="ECO:0000313" key="11">
    <source>
        <dbReference type="EMBL" id="MDA5194296.1"/>
    </source>
</evidence>
<keyword evidence="1" id="KW-0813">Transport</keyword>
<feature type="domain" description="ABC transporter" evidence="10">
    <location>
        <begin position="13"/>
        <end position="228"/>
    </location>
</feature>
<evidence type="ECO:0000256" key="9">
    <source>
        <dbReference type="ARBA" id="ARBA00023136"/>
    </source>
</evidence>
<dbReference type="InterPro" id="IPR050153">
    <property type="entry name" value="Metal_Ion_Import_ABC"/>
</dbReference>
<keyword evidence="8" id="KW-0406">Ion transport</keyword>
<keyword evidence="3" id="KW-0547">Nucleotide-binding</keyword>
<evidence type="ECO:0000256" key="4">
    <source>
        <dbReference type="ARBA" id="ARBA00022833"/>
    </source>
</evidence>
<dbReference type="GO" id="GO:0005524">
    <property type="term" value="F:ATP binding"/>
    <property type="evidence" value="ECO:0007669"/>
    <property type="project" value="UniProtKB-KW"/>
</dbReference>
<dbReference type="InterPro" id="IPR003593">
    <property type="entry name" value="AAA+_ATPase"/>
</dbReference>
<dbReference type="InterPro" id="IPR017871">
    <property type="entry name" value="ABC_transporter-like_CS"/>
</dbReference>
<dbReference type="GO" id="GO:0010043">
    <property type="term" value="P:response to zinc ion"/>
    <property type="evidence" value="ECO:0007669"/>
    <property type="project" value="TreeGrafter"/>
</dbReference>